<reference evidence="1 2" key="1">
    <citation type="submission" date="2015-03" db="EMBL/GenBank/DDBJ databases">
        <title>Genome sequence of Variovorax paradoxus TBEA6.</title>
        <authorList>
            <person name="Poehlein A."/>
            <person name="Schuldes J."/>
            <person name="Wuebbeler J.H."/>
            <person name="Hiessl S."/>
            <person name="Steinbuechel A."/>
            <person name="Daniel R."/>
        </authorList>
    </citation>
    <scope>NUCLEOTIDE SEQUENCE [LARGE SCALE GENOMIC DNA]</scope>
    <source>
        <strain evidence="1 2">TBEA6</strain>
    </source>
</reference>
<dbReference type="Gene3D" id="3.30.65.10">
    <property type="entry name" value="Bacterial Topoisomerase I, domain 1"/>
    <property type="match status" value="1"/>
</dbReference>
<evidence type="ECO:0000313" key="1">
    <source>
        <dbReference type="EMBL" id="KLN57475.1"/>
    </source>
</evidence>
<dbReference type="AlphaFoldDB" id="A0A0H2ML24"/>
<evidence type="ECO:0008006" key="3">
    <source>
        <dbReference type="Google" id="ProtNLM"/>
    </source>
</evidence>
<dbReference type="EMBL" id="JZWI01000007">
    <property type="protein sequence ID" value="KLN57475.1"/>
    <property type="molecule type" value="Genomic_DNA"/>
</dbReference>
<keyword evidence="2" id="KW-1185">Reference proteome</keyword>
<comment type="caution">
    <text evidence="1">The sequence shown here is derived from an EMBL/GenBank/DDBJ whole genome shotgun (WGS) entry which is preliminary data.</text>
</comment>
<organism evidence="1 2">
    <name type="scientific">Variovorax paradoxus</name>
    <dbReference type="NCBI Taxonomy" id="34073"/>
    <lineage>
        <taxon>Bacteria</taxon>
        <taxon>Pseudomonadati</taxon>
        <taxon>Pseudomonadota</taxon>
        <taxon>Betaproteobacteria</taxon>
        <taxon>Burkholderiales</taxon>
        <taxon>Comamonadaceae</taxon>
        <taxon>Variovorax</taxon>
    </lineage>
</organism>
<proteinExistence type="predicted"/>
<name>A0A0H2ML24_VARPD</name>
<protein>
    <recommendedName>
        <fullName evidence="3">DNA topoisomerase type IA zn finger domain-containing protein</fullName>
    </recommendedName>
</protein>
<dbReference type="Proteomes" id="UP000035170">
    <property type="component" value="Unassembled WGS sequence"/>
</dbReference>
<accession>A0A0H2ML24</accession>
<dbReference type="PATRIC" id="fig|34073.19.peg.1586"/>
<evidence type="ECO:0000313" key="2">
    <source>
        <dbReference type="Proteomes" id="UP000035170"/>
    </source>
</evidence>
<gene>
    <name evidence="1" type="ORF">VPARA_15550</name>
</gene>
<sequence length="57" mass="6537">MLLDIAYEGAYWRPMCASCGVKMVVREGKDSRAMFWGCVNYGKLRCTSRIQLRSAEK</sequence>